<dbReference type="GO" id="GO:0001072">
    <property type="term" value="F:transcription antitermination factor activity, RNA binding"/>
    <property type="evidence" value="ECO:0007669"/>
    <property type="project" value="TreeGrafter"/>
</dbReference>
<dbReference type="SUPFAM" id="SSF110391">
    <property type="entry name" value="GlpP-like"/>
    <property type="match status" value="1"/>
</dbReference>
<keyword evidence="1" id="KW-0694">RNA-binding</keyword>
<dbReference type="KEGG" id="scib:HUG20_15040"/>
<proteinExistence type="predicted"/>
<comment type="function">
    <text evidence="1">Regulates expression of the glpD operon. In the presence of glycerol 3-phosphate (G3P) causes antitermination of transcription of glpD at the inverted repeat of the leader region to enhance its transcription. Binds and stabilizes glpD leader mRNA.</text>
</comment>
<dbReference type="InterPro" id="IPR006699">
    <property type="entry name" value="GlpP"/>
</dbReference>
<keyword evidence="1" id="KW-0319">Glycerol metabolism</keyword>
<dbReference type="GO" id="GO:0003723">
    <property type="term" value="F:RNA binding"/>
    <property type="evidence" value="ECO:0007669"/>
    <property type="project" value="UniProtKB-KW"/>
</dbReference>
<accession>A0A7T6ZCX0</accession>
<dbReference type="AlphaFoldDB" id="A0A7T6ZCX0"/>
<protein>
    <recommendedName>
        <fullName evidence="1">Glycerol uptake operon antiterminator regulatory protein</fullName>
    </recommendedName>
</protein>
<evidence type="ECO:0000313" key="2">
    <source>
        <dbReference type="EMBL" id="QQK81081.1"/>
    </source>
</evidence>
<dbReference type="GO" id="GO:0045893">
    <property type="term" value="P:positive regulation of DNA-templated transcription"/>
    <property type="evidence" value="ECO:0007669"/>
    <property type="project" value="TreeGrafter"/>
</dbReference>
<evidence type="ECO:0000313" key="3">
    <source>
        <dbReference type="Proteomes" id="UP000595349"/>
    </source>
</evidence>
<dbReference type="EMBL" id="CP054706">
    <property type="protein sequence ID" value="QQK81081.1"/>
    <property type="molecule type" value="Genomic_DNA"/>
</dbReference>
<dbReference type="Proteomes" id="UP000595349">
    <property type="component" value="Chromosome"/>
</dbReference>
<keyword evidence="1" id="KW-0805">Transcription regulation</keyword>
<name>A0A7T6ZCX0_9BACI</name>
<dbReference type="PIRSF" id="PIRSF016897">
    <property type="entry name" value="GlpP"/>
    <property type="match status" value="1"/>
</dbReference>
<evidence type="ECO:0000256" key="1">
    <source>
        <dbReference type="PIRNR" id="PIRNR016897"/>
    </source>
</evidence>
<dbReference type="InterPro" id="IPR013785">
    <property type="entry name" value="Aldolase_TIM"/>
</dbReference>
<gene>
    <name evidence="2" type="ORF">HUG20_15040</name>
</gene>
<keyword evidence="1" id="KW-0804">Transcription</keyword>
<dbReference type="PANTHER" id="PTHR35787:SF1">
    <property type="entry name" value="GLYCEROL UPTAKE OPERON ANTITERMINATOR REGULATORY PROTEIN"/>
    <property type="match status" value="1"/>
</dbReference>
<sequence length="191" mass="20741">MKKNLHLNDIVQSQVISAIDTKDKIPIAINSGCNVAFLLTGDILLLPSYIKQLHDAGIYVFVHMDFIEGLANDKSAIDYIVKEINPIGIISTKSFVIKLAKKQGLQTIQRLFLIDGNAVNKGIEVTQISKPNAIELLPGIIPKVIDQFTKKSELPIIAGGLIEHPEEIHTALEAGALAVSTGAQTLWNQGL</sequence>
<dbReference type="Gene3D" id="3.20.20.70">
    <property type="entry name" value="Aldolase class I"/>
    <property type="match status" value="1"/>
</dbReference>
<dbReference type="RefSeq" id="WP_200085513.1">
    <property type="nucleotide sequence ID" value="NZ_CP054706.1"/>
</dbReference>
<dbReference type="GO" id="GO:0006071">
    <property type="term" value="P:glycerol metabolic process"/>
    <property type="evidence" value="ECO:0007669"/>
    <property type="project" value="UniProtKB-UniRule"/>
</dbReference>
<keyword evidence="3" id="KW-1185">Reference proteome</keyword>
<dbReference type="Pfam" id="PF04309">
    <property type="entry name" value="G3P_antiterm"/>
    <property type="match status" value="1"/>
</dbReference>
<reference evidence="2 3" key="1">
    <citation type="submission" date="2020-06" db="EMBL/GenBank/DDBJ databases">
        <title>Genomic analysis of Salicibibacter sp. NKC21-4.</title>
        <authorList>
            <person name="Oh Y.J."/>
        </authorList>
    </citation>
    <scope>NUCLEOTIDE SEQUENCE [LARGE SCALE GENOMIC DNA]</scope>
    <source>
        <strain evidence="2 3">NKC21-4</strain>
    </source>
</reference>
<organism evidence="2 3">
    <name type="scientific">Salicibibacter cibi</name>
    <dbReference type="NCBI Taxonomy" id="2743001"/>
    <lineage>
        <taxon>Bacteria</taxon>
        <taxon>Bacillati</taxon>
        <taxon>Bacillota</taxon>
        <taxon>Bacilli</taxon>
        <taxon>Bacillales</taxon>
        <taxon>Bacillaceae</taxon>
        <taxon>Salicibibacter</taxon>
    </lineage>
</organism>
<dbReference type="PANTHER" id="PTHR35787">
    <property type="entry name" value="GLYCEROL UPTAKE OPERON ANTITERMINATOR REGULATORY PROTEIN"/>
    <property type="match status" value="1"/>
</dbReference>